<dbReference type="AlphaFoldDB" id="B3SEH9"/>
<evidence type="ECO:0000256" key="1">
    <source>
        <dbReference type="SAM" id="MobiDB-lite"/>
    </source>
</evidence>
<dbReference type="CTD" id="6759862"/>
<dbReference type="HOGENOM" id="CLU_1216158_0_0_1"/>
<evidence type="ECO:0000313" key="2">
    <source>
        <dbReference type="EMBL" id="EDV18866.1"/>
    </source>
</evidence>
<accession>B3SEH9</accession>
<evidence type="ECO:0000313" key="3">
    <source>
        <dbReference type="Proteomes" id="UP000009022"/>
    </source>
</evidence>
<keyword evidence="3" id="KW-1185">Reference proteome</keyword>
<dbReference type="KEGG" id="tad:TRIADDRAFT_62670"/>
<protein>
    <submittedName>
        <fullName evidence="2">Uncharacterized protein</fullName>
    </submittedName>
</protein>
<reference evidence="2 3" key="1">
    <citation type="journal article" date="2008" name="Nature">
        <title>The Trichoplax genome and the nature of placozoans.</title>
        <authorList>
            <person name="Srivastava M."/>
            <person name="Begovic E."/>
            <person name="Chapman J."/>
            <person name="Putnam N.H."/>
            <person name="Hellsten U."/>
            <person name="Kawashima T."/>
            <person name="Kuo A."/>
            <person name="Mitros T."/>
            <person name="Salamov A."/>
            <person name="Carpenter M.L."/>
            <person name="Signorovitch A.Y."/>
            <person name="Moreno M.A."/>
            <person name="Kamm K."/>
            <person name="Grimwood J."/>
            <person name="Schmutz J."/>
            <person name="Shapiro H."/>
            <person name="Grigoriev I.V."/>
            <person name="Buss L.W."/>
            <person name="Schierwater B."/>
            <person name="Dellaporta S.L."/>
            <person name="Rokhsar D.S."/>
        </authorList>
    </citation>
    <scope>NUCLEOTIDE SEQUENCE [LARGE SCALE GENOMIC DNA]</scope>
    <source>
        <strain evidence="2 3">Grell-BS-1999</strain>
    </source>
</reference>
<gene>
    <name evidence="2" type="ORF">TRIADDRAFT_62670</name>
</gene>
<organism evidence="2 3">
    <name type="scientific">Trichoplax adhaerens</name>
    <name type="common">Trichoplax reptans</name>
    <dbReference type="NCBI Taxonomy" id="10228"/>
    <lineage>
        <taxon>Eukaryota</taxon>
        <taxon>Metazoa</taxon>
        <taxon>Placozoa</taxon>
        <taxon>Uniplacotomia</taxon>
        <taxon>Trichoplacea</taxon>
        <taxon>Trichoplacidae</taxon>
        <taxon>Trichoplax</taxon>
    </lineage>
</organism>
<dbReference type="Proteomes" id="UP000009022">
    <property type="component" value="Unassembled WGS sequence"/>
</dbReference>
<dbReference type="RefSeq" id="XP_002118648.1">
    <property type="nucleotide sequence ID" value="XM_002118612.1"/>
</dbReference>
<proteinExistence type="predicted"/>
<dbReference type="EMBL" id="DS985493">
    <property type="protein sequence ID" value="EDV18866.1"/>
    <property type="molecule type" value="Genomic_DNA"/>
</dbReference>
<feature type="region of interest" description="Disordered" evidence="1">
    <location>
        <begin position="145"/>
        <end position="167"/>
    </location>
</feature>
<sequence>MTHSMAQVNMLTDEGESQRTEQLLTLPEEQVKDLARRYGIVIGNRKVATLVARIVEKEIEFAQEQMREETLATNKEMYQETPGVQTTNEVPRIPTHITPQRPGRIITHNVPQVPVQTAGAIEQLLARMITFQESCHREQQELRHEQQELRQQVQHHQRQEAQPSAPTRRDVIAIQPLSEGTEIEQWLQIFEATAERNGWPETEWGPRVGPINWLCLGKLFIANPRGAR</sequence>
<dbReference type="GeneID" id="6759862"/>
<dbReference type="InParanoid" id="B3SEH9"/>
<feature type="region of interest" description="Disordered" evidence="1">
    <location>
        <begin position="82"/>
        <end position="103"/>
    </location>
</feature>
<name>B3SEH9_TRIAD</name>